<dbReference type="Proteomes" id="UP001177883">
    <property type="component" value="Unassembled WGS sequence"/>
</dbReference>
<dbReference type="Pfam" id="PF13614">
    <property type="entry name" value="AAA_31"/>
    <property type="match status" value="1"/>
</dbReference>
<dbReference type="InterPro" id="IPR027417">
    <property type="entry name" value="P-loop_NTPase"/>
</dbReference>
<comment type="caution">
    <text evidence="2">The sequence shown here is derived from an EMBL/GenBank/DDBJ whole genome shotgun (WGS) entry which is preliminary data.</text>
</comment>
<accession>A0ABD5ACU0</accession>
<dbReference type="RefSeq" id="WP_102492560.1">
    <property type="nucleotide sequence ID" value="NZ_JAUYVK010000017.1"/>
</dbReference>
<proteinExistence type="predicted"/>
<reference evidence="2" key="1">
    <citation type="submission" date="2023-07" db="EMBL/GenBank/DDBJ databases">
        <title>Genome content predicts the carbon catabolic preferences of heterotrophic bacteria.</title>
        <authorList>
            <person name="Gralka M."/>
        </authorList>
    </citation>
    <scope>NUCLEOTIDE SEQUENCE</scope>
    <source>
        <strain evidence="2">6E03</strain>
    </source>
</reference>
<organism evidence="2 3">
    <name type="scientific">Vibrio splendidus</name>
    <dbReference type="NCBI Taxonomy" id="29497"/>
    <lineage>
        <taxon>Bacteria</taxon>
        <taxon>Pseudomonadati</taxon>
        <taxon>Pseudomonadota</taxon>
        <taxon>Gammaproteobacteria</taxon>
        <taxon>Vibrionales</taxon>
        <taxon>Vibrionaceae</taxon>
        <taxon>Vibrio</taxon>
    </lineage>
</organism>
<evidence type="ECO:0000313" key="3">
    <source>
        <dbReference type="Proteomes" id="UP001177883"/>
    </source>
</evidence>
<dbReference type="EMBL" id="JAUYVK010000017">
    <property type="protein sequence ID" value="MDP2490954.1"/>
    <property type="molecule type" value="Genomic_DNA"/>
</dbReference>
<gene>
    <name evidence="2" type="ORF">Q8W38_16505</name>
</gene>
<dbReference type="PANTHER" id="PTHR13696">
    <property type="entry name" value="P-LOOP CONTAINING NUCLEOSIDE TRIPHOSPHATE HYDROLASE"/>
    <property type="match status" value="1"/>
</dbReference>
<name>A0ABD5ACU0_VIBSP</name>
<protein>
    <submittedName>
        <fullName evidence="2">ParA family protein</fullName>
    </submittedName>
</protein>
<dbReference type="InterPro" id="IPR025669">
    <property type="entry name" value="AAA_dom"/>
</dbReference>
<dbReference type="InterPro" id="IPR050678">
    <property type="entry name" value="DNA_Partitioning_ATPase"/>
</dbReference>
<dbReference type="PANTHER" id="PTHR13696:SF99">
    <property type="entry name" value="COBYRINIC ACID AC-DIAMIDE SYNTHASE"/>
    <property type="match status" value="1"/>
</dbReference>
<feature type="domain" description="AAA" evidence="1">
    <location>
        <begin position="3"/>
        <end position="211"/>
    </location>
</feature>
<dbReference type="AlphaFoldDB" id="A0ABD5ACU0"/>
<dbReference type="SUPFAM" id="SSF52540">
    <property type="entry name" value="P-loop containing nucleoside triphosphate hydrolases"/>
    <property type="match status" value="1"/>
</dbReference>
<evidence type="ECO:0000313" key="2">
    <source>
        <dbReference type="EMBL" id="MDP2490954.1"/>
    </source>
</evidence>
<evidence type="ECO:0000259" key="1">
    <source>
        <dbReference type="Pfam" id="PF13614"/>
    </source>
</evidence>
<dbReference type="Gene3D" id="3.40.50.300">
    <property type="entry name" value="P-loop containing nucleotide triphosphate hydrolases"/>
    <property type="match status" value="1"/>
</dbReference>
<sequence length="343" mass="38275">MQKYSFWNNKGGTGKTSLAFQAITMYAERNPDARILVVDLCPQANLSELFLGGLIGNGSTNLNEIQNQDPALRCSIGGYFQERLPAPYTMPTALDVHNYISFPSNYNRHISENIHLVAGDALVELQANAMTTLANTQIPGTNTWLSIIDWMNNFLDQIEGEYTHVFVDTNPSFSIYTQIALAATDKMILPVMADDSSRRAVQNAIALVQGINLPSAIYQQHNFATQLISAGRRPPRFHLFPKNRLTQYMGPASAYHSVLTEIDEMVENVLTNHPDVCSFSQTQQSFASIRDFQTTGVVAFAHGMPFTRMTSTRYPMPGRDAVFIRADYLQNCITAMNDLVNKM</sequence>
<dbReference type="CDD" id="cd02042">
    <property type="entry name" value="ParAB_family"/>
    <property type="match status" value="1"/>
</dbReference>